<proteinExistence type="predicted"/>
<evidence type="ECO:0000313" key="3">
    <source>
        <dbReference type="Proteomes" id="UP000516437"/>
    </source>
</evidence>
<dbReference type="Proteomes" id="UP000516437">
    <property type="component" value="Chromosome 6"/>
</dbReference>
<feature type="region of interest" description="Disordered" evidence="1">
    <location>
        <begin position="17"/>
        <end position="47"/>
    </location>
</feature>
<reference evidence="2 3" key="1">
    <citation type="journal article" date="2019" name="Plant Biotechnol. J.">
        <title>The red bayberry genome and genetic basis of sex determination.</title>
        <authorList>
            <person name="Jia H.M."/>
            <person name="Jia H.J."/>
            <person name="Cai Q.L."/>
            <person name="Wang Y."/>
            <person name="Zhao H.B."/>
            <person name="Yang W.F."/>
            <person name="Wang G.Y."/>
            <person name="Li Y.H."/>
            <person name="Zhan D.L."/>
            <person name="Shen Y.T."/>
            <person name="Niu Q.F."/>
            <person name="Chang L."/>
            <person name="Qiu J."/>
            <person name="Zhao L."/>
            <person name="Xie H.B."/>
            <person name="Fu W.Y."/>
            <person name="Jin J."/>
            <person name="Li X.W."/>
            <person name="Jiao Y."/>
            <person name="Zhou C.C."/>
            <person name="Tu T."/>
            <person name="Chai C.Y."/>
            <person name="Gao J.L."/>
            <person name="Fan L.J."/>
            <person name="van de Weg E."/>
            <person name="Wang J.Y."/>
            <person name="Gao Z.S."/>
        </authorList>
    </citation>
    <scope>NUCLEOTIDE SEQUENCE [LARGE SCALE GENOMIC DNA]</scope>
    <source>
        <tissue evidence="2">Leaves</tissue>
    </source>
</reference>
<name>A0A6A1V9F1_9ROSI</name>
<protein>
    <submittedName>
        <fullName evidence="2">Uncharacterized protein</fullName>
    </submittedName>
</protein>
<organism evidence="2 3">
    <name type="scientific">Morella rubra</name>
    <name type="common">Chinese bayberry</name>
    <dbReference type="NCBI Taxonomy" id="262757"/>
    <lineage>
        <taxon>Eukaryota</taxon>
        <taxon>Viridiplantae</taxon>
        <taxon>Streptophyta</taxon>
        <taxon>Embryophyta</taxon>
        <taxon>Tracheophyta</taxon>
        <taxon>Spermatophyta</taxon>
        <taxon>Magnoliopsida</taxon>
        <taxon>eudicotyledons</taxon>
        <taxon>Gunneridae</taxon>
        <taxon>Pentapetalae</taxon>
        <taxon>rosids</taxon>
        <taxon>fabids</taxon>
        <taxon>Fagales</taxon>
        <taxon>Myricaceae</taxon>
        <taxon>Morella</taxon>
    </lineage>
</organism>
<accession>A0A6A1V9F1</accession>
<sequence length="154" mass="16467">MASPWPYHDMMSQQVLGHQPSQAAVGQQTNECHDTGWPPALTTSGGAPPPLPVLGWEWKTKVLEAEGAPPPMEVQAEAAAPPWTAADDGKIQTFMANGMMKKLHSQGQTAKDLKECLERTALDLCIVAAIQATHAKGVDFLDHPICPKSVATCC</sequence>
<gene>
    <name evidence="2" type="ORF">CJ030_MR6G018848</name>
</gene>
<evidence type="ECO:0000313" key="2">
    <source>
        <dbReference type="EMBL" id="KAB1209469.1"/>
    </source>
</evidence>
<dbReference type="AlphaFoldDB" id="A0A6A1V9F1"/>
<keyword evidence="3" id="KW-1185">Reference proteome</keyword>
<dbReference type="EMBL" id="RXIC02000024">
    <property type="protein sequence ID" value="KAB1209469.1"/>
    <property type="molecule type" value="Genomic_DNA"/>
</dbReference>
<feature type="compositionally biased region" description="Polar residues" evidence="1">
    <location>
        <begin position="17"/>
        <end position="30"/>
    </location>
</feature>
<evidence type="ECO:0000256" key="1">
    <source>
        <dbReference type="SAM" id="MobiDB-lite"/>
    </source>
</evidence>
<comment type="caution">
    <text evidence="2">The sequence shown here is derived from an EMBL/GenBank/DDBJ whole genome shotgun (WGS) entry which is preliminary data.</text>
</comment>
<dbReference type="OrthoDB" id="10267182at2759"/>